<organism evidence="1 2">
    <name type="scientific">Acetomicrobium thermoterrenum DSM 13490</name>
    <dbReference type="NCBI Taxonomy" id="1120987"/>
    <lineage>
        <taxon>Bacteria</taxon>
        <taxon>Thermotogati</taxon>
        <taxon>Synergistota</taxon>
        <taxon>Synergistia</taxon>
        <taxon>Synergistales</taxon>
        <taxon>Acetomicrobiaceae</taxon>
        <taxon>Acetomicrobium</taxon>
    </lineage>
</organism>
<gene>
    <name evidence="1" type="ORF">SAMN03080603_00837</name>
</gene>
<keyword evidence="2" id="KW-1185">Reference proteome</keyword>
<protein>
    <submittedName>
        <fullName evidence="1">Uncharacterized protein</fullName>
    </submittedName>
</protein>
<dbReference type="AlphaFoldDB" id="A0A1H3F0N5"/>
<dbReference type="Proteomes" id="UP000199266">
    <property type="component" value="Unassembled WGS sequence"/>
</dbReference>
<dbReference type="EMBL" id="FNPD01000004">
    <property type="protein sequence ID" value="SDX84450.1"/>
    <property type="molecule type" value="Genomic_DNA"/>
</dbReference>
<dbReference type="InterPro" id="IPR044036">
    <property type="entry name" value="DUF5752"/>
</dbReference>
<evidence type="ECO:0000313" key="1">
    <source>
        <dbReference type="EMBL" id="SDX84450.1"/>
    </source>
</evidence>
<dbReference type="RefSeq" id="WP_091460823.1">
    <property type="nucleotide sequence ID" value="NZ_FNPD01000004.1"/>
</dbReference>
<evidence type="ECO:0000313" key="2">
    <source>
        <dbReference type="Proteomes" id="UP000199266"/>
    </source>
</evidence>
<name>A0A1H3F0N5_9BACT</name>
<accession>A0A1H3F0N5</accession>
<reference evidence="2" key="1">
    <citation type="submission" date="2016-10" db="EMBL/GenBank/DDBJ databases">
        <authorList>
            <person name="Varghese N."/>
            <person name="Submissions S."/>
        </authorList>
    </citation>
    <scope>NUCLEOTIDE SEQUENCE [LARGE SCALE GENOMIC DNA]</scope>
    <source>
        <strain evidence="2">DSM 13490</strain>
    </source>
</reference>
<dbReference type="Pfam" id="PF19027">
    <property type="entry name" value="DUF5752"/>
    <property type="match status" value="1"/>
</dbReference>
<sequence>MSNEFRFFSETHQTRLLGMKAKDPIQLLDGLRKIPESSMYYHTHRFLQQHYRVSPEPPNDFAYWITNILGLRELGESITSVDIVNIKSIEELRTRYIKKLEDHILSGKHISGCIEGHEFHFMDCKTFVFQTDFAANTLAEFAEAMEKIPITSICFHIFEPRLRYQKRENDFSAWLRNIGEHELADRISRMDPYAFTLEGLRKKIIKILRRDDCFDNEH</sequence>
<proteinExistence type="predicted"/>